<feature type="compositionally biased region" description="Basic and acidic residues" evidence="1">
    <location>
        <begin position="1"/>
        <end position="19"/>
    </location>
</feature>
<organism evidence="2 3">
    <name type="scientific">Centaurea solstitialis</name>
    <name type="common">yellow star-thistle</name>
    <dbReference type="NCBI Taxonomy" id="347529"/>
    <lineage>
        <taxon>Eukaryota</taxon>
        <taxon>Viridiplantae</taxon>
        <taxon>Streptophyta</taxon>
        <taxon>Embryophyta</taxon>
        <taxon>Tracheophyta</taxon>
        <taxon>Spermatophyta</taxon>
        <taxon>Magnoliopsida</taxon>
        <taxon>eudicotyledons</taxon>
        <taxon>Gunneridae</taxon>
        <taxon>Pentapetalae</taxon>
        <taxon>asterids</taxon>
        <taxon>campanulids</taxon>
        <taxon>Asterales</taxon>
        <taxon>Asteraceae</taxon>
        <taxon>Carduoideae</taxon>
        <taxon>Cardueae</taxon>
        <taxon>Centaureinae</taxon>
        <taxon>Centaurea</taxon>
    </lineage>
</organism>
<feature type="non-terminal residue" evidence="2">
    <location>
        <position position="1"/>
    </location>
</feature>
<evidence type="ECO:0000313" key="3">
    <source>
        <dbReference type="Proteomes" id="UP001172457"/>
    </source>
</evidence>
<evidence type="ECO:0000313" key="2">
    <source>
        <dbReference type="EMBL" id="KAJ9555113.1"/>
    </source>
</evidence>
<name>A0AA38TR17_9ASTR</name>
<accession>A0AA38TR17</accession>
<evidence type="ECO:0000256" key="1">
    <source>
        <dbReference type="SAM" id="MobiDB-lite"/>
    </source>
</evidence>
<comment type="caution">
    <text evidence="2">The sequence shown here is derived from an EMBL/GenBank/DDBJ whole genome shotgun (WGS) entry which is preliminary data.</text>
</comment>
<sequence length="156" mass="17969">MEKDTEMSSKEKPEEESIKTRKPTKGNPKPKVTVPQPFSLATEKRTMIERRDCYGFQRNETNSFKIYLFELQVRLQQVKQVKVKSPYQRKAYCKGKLDIQGFTIAKLLSTKKPSLKSETKKVVVRHSKSLASDDQVKTLPKSDNNKIEGKAEEFQG</sequence>
<gene>
    <name evidence="2" type="ORF">OSB04_009727</name>
</gene>
<feature type="region of interest" description="Disordered" evidence="1">
    <location>
        <begin position="133"/>
        <end position="156"/>
    </location>
</feature>
<dbReference type="AlphaFoldDB" id="A0AA38TR17"/>
<dbReference type="Proteomes" id="UP001172457">
    <property type="component" value="Chromosome 3"/>
</dbReference>
<protein>
    <submittedName>
        <fullName evidence="2">Uncharacterized protein</fullName>
    </submittedName>
</protein>
<keyword evidence="3" id="KW-1185">Reference proteome</keyword>
<dbReference type="EMBL" id="JARYMX010000003">
    <property type="protein sequence ID" value="KAJ9555113.1"/>
    <property type="molecule type" value="Genomic_DNA"/>
</dbReference>
<feature type="region of interest" description="Disordered" evidence="1">
    <location>
        <begin position="1"/>
        <end position="37"/>
    </location>
</feature>
<feature type="compositionally biased region" description="Basic and acidic residues" evidence="1">
    <location>
        <begin position="143"/>
        <end position="156"/>
    </location>
</feature>
<proteinExistence type="predicted"/>
<reference evidence="2" key="1">
    <citation type="submission" date="2023-03" db="EMBL/GenBank/DDBJ databases">
        <title>Chromosome-scale reference genome and RAD-based genetic map of yellow starthistle (Centaurea solstitialis) reveal putative structural variation and QTLs associated with invader traits.</title>
        <authorList>
            <person name="Reatini B."/>
            <person name="Cang F.A."/>
            <person name="Jiang Q."/>
            <person name="Mckibben M.T.W."/>
            <person name="Barker M.S."/>
            <person name="Rieseberg L.H."/>
            <person name="Dlugosch K.M."/>
        </authorList>
    </citation>
    <scope>NUCLEOTIDE SEQUENCE</scope>
    <source>
        <strain evidence="2">CAN-66</strain>
        <tissue evidence="2">Leaf</tissue>
    </source>
</reference>